<dbReference type="EMBL" id="BOPF01000007">
    <property type="protein sequence ID" value="GIJ45515.1"/>
    <property type="molecule type" value="Genomic_DNA"/>
</dbReference>
<name>A0A8J3YK80_9ACTN</name>
<keyword evidence="1" id="KW-0732">Signal</keyword>
<evidence type="ECO:0000313" key="3">
    <source>
        <dbReference type="Proteomes" id="UP000619260"/>
    </source>
</evidence>
<dbReference type="Proteomes" id="UP000619260">
    <property type="component" value="Unassembled WGS sequence"/>
</dbReference>
<keyword evidence="3" id="KW-1185">Reference proteome</keyword>
<dbReference type="AlphaFoldDB" id="A0A8J3YK80"/>
<protein>
    <submittedName>
        <fullName evidence="2">Uncharacterized protein</fullName>
    </submittedName>
</protein>
<gene>
    <name evidence="2" type="ORF">Val02_24010</name>
</gene>
<evidence type="ECO:0000313" key="2">
    <source>
        <dbReference type="EMBL" id="GIJ45515.1"/>
    </source>
</evidence>
<proteinExistence type="predicted"/>
<accession>A0A8J3YK80</accession>
<feature type="chain" id="PRO_5035193075" evidence="1">
    <location>
        <begin position="28"/>
        <end position="159"/>
    </location>
</feature>
<evidence type="ECO:0000256" key="1">
    <source>
        <dbReference type="SAM" id="SignalP"/>
    </source>
</evidence>
<dbReference type="RefSeq" id="WP_203899049.1">
    <property type="nucleotide sequence ID" value="NZ_BOPF01000007.1"/>
</dbReference>
<sequence>MYKKVLVVVATLATLAVSAVVGQSAFAADRASIPVPPITLVVGNNAPFLSLVDGAPLHEYTIRVTIVVRAHAVTGVSGVYLHCDAAGANCTVDTGTNMFTAAIKGLNPQAVAAVRDHTIDALAFNGGQGEATDRAIADMYKRSLKSAVAKAVAAGHIPA</sequence>
<reference evidence="2" key="1">
    <citation type="submission" date="2021-01" db="EMBL/GenBank/DDBJ databases">
        <title>Whole genome shotgun sequence of Virgisporangium aliadipatigenens NBRC 105644.</title>
        <authorList>
            <person name="Komaki H."/>
            <person name="Tamura T."/>
        </authorList>
    </citation>
    <scope>NUCLEOTIDE SEQUENCE</scope>
    <source>
        <strain evidence="2">NBRC 105644</strain>
    </source>
</reference>
<organism evidence="2 3">
    <name type="scientific">Virgisporangium aliadipatigenens</name>
    <dbReference type="NCBI Taxonomy" id="741659"/>
    <lineage>
        <taxon>Bacteria</taxon>
        <taxon>Bacillati</taxon>
        <taxon>Actinomycetota</taxon>
        <taxon>Actinomycetes</taxon>
        <taxon>Micromonosporales</taxon>
        <taxon>Micromonosporaceae</taxon>
        <taxon>Virgisporangium</taxon>
    </lineage>
</organism>
<comment type="caution">
    <text evidence="2">The sequence shown here is derived from an EMBL/GenBank/DDBJ whole genome shotgun (WGS) entry which is preliminary data.</text>
</comment>
<feature type="signal peptide" evidence="1">
    <location>
        <begin position="1"/>
        <end position="27"/>
    </location>
</feature>